<dbReference type="GO" id="GO:0005886">
    <property type="term" value="C:plasma membrane"/>
    <property type="evidence" value="ECO:0007669"/>
    <property type="project" value="UniProtKB-SubCell"/>
</dbReference>
<name>D1ANW7_SEBTE</name>
<dbReference type="InterPro" id="IPR013013">
    <property type="entry name" value="PTS_EIIC_1"/>
</dbReference>
<feature type="active site" description="Phosphocysteine intermediate; for EIIB activity" evidence="11">
    <location>
        <position position="525"/>
    </location>
</feature>
<evidence type="ECO:0000256" key="2">
    <source>
        <dbReference type="ARBA" id="ARBA00022448"/>
    </source>
</evidence>
<evidence type="ECO:0000256" key="8">
    <source>
        <dbReference type="ARBA" id="ARBA00022777"/>
    </source>
</evidence>
<keyword evidence="8" id="KW-0418">Kinase</keyword>
<feature type="transmembrane region" description="Helical" evidence="12">
    <location>
        <begin position="342"/>
        <end position="360"/>
    </location>
</feature>
<dbReference type="InterPro" id="IPR003352">
    <property type="entry name" value="PTS_EIIC"/>
</dbReference>
<evidence type="ECO:0000256" key="1">
    <source>
        <dbReference type="ARBA" id="ARBA00004651"/>
    </source>
</evidence>
<dbReference type="FunFam" id="3.30.1360.60:FF:000001">
    <property type="entry name" value="PTS system glucose-specific IIBC component PtsG"/>
    <property type="match status" value="1"/>
</dbReference>
<dbReference type="Proteomes" id="UP000000845">
    <property type="component" value="Chromosome"/>
</dbReference>
<feature type="transmembrane region" description="Helical" evidence="12">
    <location>
        <begin position="232"/>
        <end position="252"/>
    </location>
</feature>
<protein>
    <submittedName>
        <fullName evidence="15">PTS system, glucose-specific IIBC subunit</fullName>
    </submittedName>
</protein>
<reference evidence="16" key="1">
    <citation type="submission" date="2009-09" db="EMBL/GenBank/DDBJ databases">
        <title>The complete chromosome of Sebaldella termitidis ATCC 33386.</title>
        <authorList>
            <consortium name="US DOE Joint Genome Institute (JGI-PGF)"/>
            <person name="Lucas S."/>
            <person name="Copeland A."/>
            <person name="Lapidus A."/>
            <person name="Glavina del Rio T."/>
            <person name="Dalin E."/>
            <person name="Tice H."/>
            <person name="Bruce D."/>
            <person name="Goodwin L."/>
            <person name="Pitluck S."/>
            <person name="Kyrpides N."/>
            <person name="Mavromatis K."/>
            <person name="Ivanova N."/>
            <person name="Mikhailova N."/>
            <person name="Sims D."/>
            <person name="Meincke L."/>
            <person name="Brettin T."/>
            <person name="Detter J.C."/>
            <person name="Han C."/>
            <person name="Larimer F."/>
            <person name="Land M."/>
            <person name="Hauser L."/>
            <person name="Markowitz V."/>
            <person name="Cheng J.F."/>
            <person name="Hugenholtz P."/>
            <person name="Woyke T."/>
            <person name="Wu D."/>
            <person name="Eisen J.A."/>
        </authorList>
    </citation>
    <scope>NUCLEOTIDE SEQUENCE [LARGE SCALE GENOMIC DNA]</scope>
    <source>
        <strain evidence="16">ATCC 33386 / NCTC 11300</strain>
    </source>
</reference>
<dbReference type="eggNOG" id="COG1264">
    <property type="taxonomic scope" value="Bacteria"/>
</dbReference>
<keyword evidence="7 12" id="KW-0812">Transmembrane</keyword>
<dbReference type="GO" id="GO:0009401">
    <property type="term" value="P:phosphoenolpyruvate-dependent sugar phosphotransferase system"/>
    <property type="evidence" value="ECO:0007669"/>
    <property type="project" value="UniProtKB-KW"/>
</dbReference>
<dbReference type="PROSITE" id="PS51103">
    <property type="entry name" value="PTS_EIIC_TYPE_1"/>
    <property type="match status" value="1"/>
</dbReference>
<feature type="transmembrane region" description="Helical" evidence="12">
    <location>
        <begin position="426"/>
        <end position="443"/>
    </location>
</feature>
<dbReference type="PANTHER" id="PTHR30009">
    <property type="entry name" value="CYTOCHROME C-TYPE SYNTHESIS PROTEIN AND PTS TRANSMEMBRANE COMPONENT"/>
    <property type="match status" value="1"/>
</dbReference>
<dbReference type="PROSITE" id="PS51098">
    <property type="entry name" value="PTS_EIIB_TYPE_1"/>
    <property type="match status" value="1"/>
</dbReference>
<keyword evidence="4" id="KW-0762">Sugar transport</keyword>
<feature type="transmembrane region" description="Helical" evidence="12">
    <location>
        <begin position="63"/>
        <end position="90"/>
    </location>
</feature>
<dbReference type="GO" id="GO:0090563">
    <property type="term" value="F:protein-phosphocysteine-sugar phosphotransferase activity"/>
    <property type="evidence" value="ECO:0007669"/>
    <property type="project" value="TreeGrafter"/>
</dbReference>
<keyword evidence="5" id="KW-0808">Transferase</keyword>
<evidence type="ECO:0000256" key="9">
    <source>
        <dbReference type="ARBA" id="ARBA00022989"/>
    </source>
</evidence>
<dbReference type="HOGENOM" id="CLU_012312_1_0_0"/>
<dbReference type="eggNOG" id="COG1263">
    <property type="taxonomic scope" value="Bacteria"/>
</dbReference>
<feature type="domain" description="PTS EIIC type-1" evidence="14">
    <location>
        <begin position="10"/>
        <end position="488"/>
    </location>
</feature>
<evidence type="ECO:0000313" key="15">
    <source>
        <dbReference type="EMBL" id="ACZ07441.1"/>
    </source>
</evidence>
<comment type="subcellular location">
    <subcellularLocation>
        <location evidence="1">Cell membrane</location>
        <topology evidence="1">Multi-pass membrane protein</topology>
    </subcellularLocation>
</comment>
<keyword evidence="2" id="KW-0813">Transport</keyword>
<feature type="transmembrane region" description="Helical" evidence="12">
    <location>
        <begin position="21"/>
        <end position="43"/>
    </location>
</feature>
<evidence type="ECO:0000256" key="6">
    <source>
        <dbReference type="ARBA" id="ARBA00022683"/>
    </source>
</evidence>
<dbReference type="InterPro" id="IPR050429">
    <property type="entry name" value="PTS_Glucose_EIICBA"/>
</dbReference>
<dbReference type="KEGG" id="str:Sterm_0568"/>
<dbReference type="GO" id="GO:0055056">
    <property type="term" value="F:D-glucose transmembrane transporter activity"/>
    <property type="evidence" value="ECO:0007669"/>
    <property type="project" value="InterPro"/>
</dbReference>
<dbReference type="PANTHER" id="PTHR30009:SF20">
    <property type="entry name" value="PTS SYSTEM GLUCOSE-SPECIFIC EIICB COMPONENT-RELATED"/>
    <property type="match status" value="1"/>
</dbReference>
<dbReference type="GO" id="GO:0016301">
    <property type="term" value="F:kinase activity"/>
    <property type="evidence" value="ECO:0007669"/>
    <property type="project" value="UniProtKB-KW"/>
</dbReference>
<dbReference type="Gene3D" id="3.30.1360.60">
    <property type="entry name" value="Glucose permease domain IIB"/>
    <property type="match status" value="1"/>
</dbReference>
<evidence type="ECO:0000313" key="16">
    <source>
        <dbReference type="Proteomes" id="UP000000845"/>
    </source>
</evidence>
<dbReference type="InterPro" id="IPR018113">
    <property type="entry name" value="PTrfase_EIIB_Cys"/>
</dbReference>
<evidence type="ECO:0000256" key="11">
    <source>
        <dbReference type="PROSITE-ProRule" id="PRU00421"/>
    </source>
</evidence>
<feature type="transmembrane region" description="Helical" evidence="12">
    <location>
        <begin position="455"/>
        <end position="476"/>
    </location>
</feature>
<reference evidence="15 16" key="2">
    <citation type="journal article" date="2010" name="Stand. Genomic Sci.">
        <title>Complete genome sequence of Sebaldella termitidis type strain (NCTC 11300).</title>
        <authorList>
            <person name="Harmon-Smith M."/>
            <person name="Celia L."/>
            <person name="Chertkov O."/>
            <person name="Lapidus A."/>
            <person name="Copeland A."/>
            <person name="Glavina Del Rio T."/>
            <person name="Nolan M."/>
            <person name="Lucas S."/>
            <person name="Tice H."/>
            <person name="Cheng J.F."/>
            <person name="Han C."/>
            <person name="Detter J.C."/>
            <person name="Bruce D."/>
            <person name="Goodwin L."/>
            <person name="Pitluck S."/>
            <person name="Pati A."/>
            <person name="Liolios K."/>
            <person name="Ivanova N."/>
            <person name="Mavromatis K."/>
            <person name="Mikhailova N."/>
            <person name="Chen A."/>
            <person name="Palaniappan K."/>
            <person name="Land M."/>
            <person name="Hauser L."/>
            <person name="Chang Y.J."/>
            <person name="Jeffries C.D."/>
            <person name="Brettin T."/>
            <person name="Goker M."/>
            <person name="Beck B."/>
            <person name="Bristow J."/>
            <person name="Eisen J.A."/>
            <person name="Markowitz V."/>
            <person name="Hugenholtz P."/>
            <person name="Kyrpides N.C."/>
            <person name="Klenk H.P."/>
            <person name="Chen F."/>
        </authorList>
    </citation>
    <scope>NUCLEOTIDE SEQUENCE [LARGE SCALE GENOMIC DNA]</scope>
    <source>
        <strain evidence="16">ATCC 33386 / NCTC 11300</strain>
    </source>
</reference>
<dbReference type="CDD" id="cd00212">
    <property type="entry name" value="PTS_IIB_glc"/>
    <property type="match status" value="1"/>
</dbReference>
<dbReference type="SUPFAM" id="SSF55604">
    <property type="entry name" value="Glucose permease domain IIB"/>
    <property type="match status" value="1"/>
</dbReference>
<keyword evidence="9 12" id="KW-1133">Transmembrane helix</keyword>
<keyword evidence="3" id="KW-1003">Cell membrane</keyword>
<keyword evidence="16" id="KW-1185">Reference proteome</keyword>
<feature type="transmembrane region" description="Helical" evidence="12">
    <location>
        <begin position="372"/>
        <end position="389"/>
    </location>
</feature>
<gene>
    <name evidence="15" type="ordered locus">Sterm_0568</name>
</gene>
<dbReference type="Pfam" id="PF00367">
    <property type="entry name" value="PTS_EIIB"/>
    <property type="match status" value="1"/>
</dbReference>
<dbReference type="EMBL" id="CP001739">
    <property type="protein sequence ID" value="ACZ07441.1"/>
    <property type="molecule type" value="Genomic_DNA"/>
</dbReference>
<proteinExistence type="predicted"/>
<evidence type="ECO:0000256" key="3">
    <source>
        <dbReference type="ARBA" id="ARBA00022475"/>
    </source>
</evidence>
<keyword evidence="6" id="KW-0598">Phosphotransferase system</keyword>
<evidence type="ECO:0000256" key="4">
    <source>
        <dbReference type="ARBA" id="ARBA00022597"/>
    </source>
</evidence>
<evidence type="ECO:0000256" key="12">
    <source>
        <dbReference type="SAM" id="Phobius"/>
    </source>
</evidence>
<dbReference type="InterPro" id="IPR036878">
    <property type="entry name" value="Glu_permease_IIB"/>
</dbReference>
<evidence type="ECO:0000256" key="7">
    <source>
        <dbReference type="ARBA" id="ARBA00022692"/>
    </source>
</evidence>
<dbReference type="AlphaFoldDB" id="D1ANW7"/>
<dbReference type="PROSITE" id="PS01035">
    <property type="entry name" value="PTS_EIIB_TYPE_1_CYS"/>
    <property type="match status" value="1"/>
</dbReference>
<evidence type="ECO:0000259" key="14">
    <source>
        <dbReference type="PROSITE" id="PS51103"/>
    </source>
</evidence>
<dbReference type="GO" id="GO:0008982">
    <property type="term" value="F:protein-N(PI)-phosphohistidine-sugar phosphotransferase activity"/>
    <property type="evidence" value="ECO:0007669"/>
    <property type="project" value="InterPro"/>
</dbReference>
<feature type="transmembrane region" description="Helical" evidence="12">
    <location>
        <begin position="97"/>
        <end position="116"/>
    </location>
</feature>
<dbReference type="RefSeq" id="WP_012860037.1">
    <property type="nucleotide sequence ID" value="NC_013517.1"/>
</dbReference>
<keyword evidence="10 12" id="KW-0472">Membrane</keyword>
<evidence type="ECO:0000259" key="13">
    <source>
        <dbReference type="PROSITE" id="PS51098"/>
    </source>
</evidence>
<dbReference type="STRING" id="526218.Sterm_0568"/>
<evidence type="ECO:0000256" key="5">
    <source>
        <dbReference type="ARBA" id="ARBA00022679"/>
    </source>
</evidence>
<feature type="transmembrane region" description="Helical" evidence="12">
    <location>
        <begin position="395"/>
        <end position="419"/>
    </location>
</feature>
<dbReference type="Pfam" id="PF02378">
    <property type="entry name" value="PTS_EIIC"/>
    <property type="match status" value="1"/>
</dbReference>
<dbReference type="NCBIfam" id="TIGR00826">
    <property type="entry name" value="EIIB_glc"/>
    <property type="match status" value="1"/>
</dbReference>
<evidence type="ECO:0000256" key="10">
    <source>
        <dbReference type="ARBA" id="ARBA00023136"/>
    </source>
</evidence>
<dbReference type="InterPro" id="IPR011299">
    <property type="entry name" value="PTS_IIBC_glc"/>
</dbReference>
<feature type="domain" description="PTS EIIB type-1" evidence="13">
    <location>
        <begin position="503"/>
        <end position="579"/>
    </location>
</feature>
<feature type="transmembrane region" description="Helical" evidence="12">
    <location>
        <begin position="193"/>
        <end position="212"/>
    </location>
</feature>
<dbReference type="GO" id="GO:1904659">
    <property type="term" value="P:D-glucose transmembrane transport"/>
    <property type="evidence" value="ECO:0007669"/>
    <property type="project" value="InterPro"/>
</dbReference>
<sequence>MEKKKNALFGKMFAILQKIGRSLMIPVAILPAAGLLLGIGAGLQQSELIARLPFLGNHFIQYGALLMTQAGDIVFGNLPLLFAIGVAIGFANNGDGVGALAAVLGFLIMNVIAGIVSNAGAVLSGVDTIRTALQLNTIPNMDFSSMDSIYKAGEYILQNSSQFSDTLVGAATSIKGLTVGQLYGYTRVMGIPTLQTGVFGGIIAGLLGAAIFNKYYKIELPQFLGFFAGKRFVPIMTSVFAILLGLVLPFVWQPIQYLLTLCSDLANNGNTNVSTFIFGIIERALIPFGLHHVFYSPFWYQFGEYTSNAGQIVNGDQRIWFAMYADGVKNFSSASYSGAGKFMTGKFVFMMFGLPAAALAMYHEAKDNKKKLVAGVLFSAALTSFLTGITEPIEFLFLFIAPVLYGLHVLLAGLSFMIMNMLQVRIGMTFSGGFIDYTLFGIFPGITGGFQTRWYLVPVVGVFYAVIYYFLFRFFIRKFNLKTPGREDDTEVSPVGTISKSKSEQAKAVLEALGGKENIKSLDACITRLRVTVADTKKVNDDELKKLGAKGVLKVGEEGVQAIFGTHSEILKDEIKTLL</sequence>
<accession>D1ANW7</accession>
<dbReference type="NCBIfam" id="TIGR02002">
    <property type="entry name" value="PTS-II-BC-glcB"/>
    <property type="match status" value="1"/>
</dbReference>
<dbReference type="InterPro" id="IPR001996">
    <property type="entry name" value="PTS_IIB_1"/>
</dbReference>
<organism evidence="15 16">
    <name type="scientific">Sebaldella termitidis (strain ATCC 33386 / NCTC 11300)</name>
    <dbReference type="NCBI Taxonomy" id="526218"/>
    <lineage>
        <taxon>Bacteria</taxon>
        <taxon>Fusobacteriati</taxon>
        <taxon>Fusobacteriota</taxon>
        <taxon>Fusobacteriia</taxon>
        <taxon>Fusobacteriales</taxon>
        <taxon>Leptotrichiaceae</taxon>
        <taxon>Sebaldella</taxon>
    </lineage>
</organism>